<reference evidence="1 2" key="2">
    <citation type="journal article" date="2016" name="Environ. Microbiol.">
        <title>The revisited genome of Pseudomonas putida KT2440 enlightens its value as a robust metabolic chassis.</title>
        <authorList>
            <person name="Belda E."/>
            <person name="van Heck R.G."/>
            <person name="Lopez-Sanchez M.J."/>
            <person name="Cruveiller S."/>
            <person name="Barbe V."/>
            <person name="Fraser C."/>
            <person name="Klenk H.P."/>
            <person name="Petersen J."/>
            <person name="Morgat A."/>
            <person name="Nikel P.I."/>
            <person name="Vallenet D."/>
            <person name="Rouy Z."/>
            <person name="Sekowska A."/>
            <person name="Martins Dos Santos V.A."/>
            <person name="de Lorenzo V."/>
            <person name="Danchin A."/>
            <person name="Medigue C."/>
        </authorList>
    </citation>
    <scope>NUCLEOTIDE SEQUENCE [LARGE SCALE GENOMIC DNA]</scope>
    <source>
        <strain evidence="2">ATCC 47054 / DSM 6125 / CFBP 8728 / NCIMB 11950 / KT2440</strain>
    </source>
</reference>
<sequence>MPISSLFRLRHSSLFQPHHQSPCPSSAVYSEIYSCLQWKSPNLEELPQVAEQRFCVMYNDFLDEGLINVFELAYARGMLSPIKMIALHSSDLYLILDSRVTSSTVLHMQGWWKGFTELGFIGNYRLAVTSEEEICSGRSDCPLRLSALTVIQAGRLGLDQYEFPDLEPFDPEQYSPDDIHSLFYPNGIL</sequence>
<accession>A0A140FWG5</accession>
<evidence type="ECO:0000313" key="2">
    <source>
        <dbReference type="Proteomes" id="UP000000556"/>
    </source>
</evidence>
<dbReference type="AlphaFoldDB" id="A0A140FWG5"/>
<organism evidence="1 2">
    <name type="scientific">Pseudomonas putida (strain ATCC 47054 / DSM 6125 / CFBP 8728 / NCIMB 11950 / KT2440)</name>
    <dbReference type="NCBI Taxonomy" id="160488"/>
    <lineage>
        <taxon>Bacteria</taxon>
        <taxon>Pseudomonadati</taxon>
        <taxon>Pseudomonadota</taxon>
        <taxon>Gammaproteobacteria</taxon>
        <taxon>Pseudomonadales</taxon>
        <taxon>Pseudomonadaceae</taxon>
        <taxon>Pseudomonas</taxon>
    </lineage>
</organism>
<dbReference type="BioCyc" id="PPUT160488:G1G01-3926-MONOMER"/>
<reference evidence="1 2" key="1">
    <citation type="journal article" date="2002" name="Environ. Microbiol.">
        <title>Complete genome sequence and comparative analysis of the metabolically versatile Pseudomonas putida KT2440.</title>
        <authorList>
            <person name="Nelson K.E."/>
            <person name="Weinel C."/>
            <person name="Paulsen I.T."/>
            <person name="Dodson R.J."/>
            <person name="Hilbert H."/>
            <person name="Martins dos Santos V.A."/>
            <person name="Fouts D.E."/>
            <person name="Gill S.R."/>
            <person name="Pop M."/>
            <person name="Holmes M."/>
            <person name="Brinkac L."/>
            <person name="Beanan M."/>
            <person name="DeBoy R.T."/>
            <person name="Daugherty S."/>
            <person name="Kolonay J."/>
            <person name="Madupu R."/>
            <person name="Nelson W."/>
            <person name="White O."/>
            <person name="Peterson J."/>
            <person name="Khouri H."/>
            <person name="Hance I."/>
            <person name="Chris Lee P."/>
            <person name="Holtzapple E."/>
            <person name="Scanlan D."/>
            <person name="Tran K."/>
            <person name="Moazzez A."/>
            <person name="Utterback T."/>
            <person name="Rizzo M."/>
            <person name="Lee K."/>
            <person name="Kosack D."/>
            <person name="Moestl D."/>
            <person name="Wedler H."/>
            <person name="Lauber J."/>
            <person name="Stjepandic D."/>
            <person name="Hoheisel J."/>
            <person name="Straetz M."/>
            <person name="Heim S."/>
            <person name="Kiewitz C."/>
            <person name="Eisen J.A."/>
            <person name="Timmis K.N."/>
            <person name="Dusterhoft A."/>
            <person name="Tummler B."/>
            <person name="Fraser C.M."/>
        </authorList>
    </citation>
    <scope>NUCLEOTIDE SEQUENCE [LARGE SCALE GENOMIC DNA]</scope>
    <source>
        <strain evidence="2">ATCC 47054 / DSM 6125 / CFBP 8728 / NCIMB 11950 / KT2440</strain>
    </source>
</reference>
<dbReference type="OrthoDB" id="7029818at2"/>
<dbReference type="RefSeq" id="WP_061405665.1">
    <property type="nucleotide sequence ID" value="NC_002947.4"/>
</dbReference>
<dbReference type="EMBL" id="AE015451">
    <property type="protein sequence ID" value="AMM02948.1"/>
    <property type="molecule type" value="Genomic_DNA"/>
</dbReference>
<keyword evidence="2" id="KW-1185">Reference proteome</keyword>
<proteinExistence type="predicted"/>
<name>A0A140FWG5_PSEPK</name>
<gene>
    <name evidence="1" type="ordered locus">PP_5613</name>
</gene>
<protein>
    <submittedName>
        <fullName evidence="1">Uncharacterized protein</fullName>
    </submittedName>
</protein>
<evidence type="ECO:0000313" key="1">
    <source>
        <dbReference type="EMBL" id="AMM02948.1"/>
    </source>
</evidence>
<dbReference type="KEGG" id="ppu:PP_5613"/>
<dbReference type="Proteomes" id="UP000000556">
    <property type="component" value="Chromosome"/>
</dbReference>